<proteinExistence type="predicted"/>
<dbReference type="NCBIfam" id="NF033542">
    <property type="entry name" value="transpos_IS110"/>
    <property type="match status" value="1"/>
</dbReference>
<feature type="domain" description="Transposase IS116/IS110/IS902 C-terminal" evidence="2">
    <location>
        <begin position="213"/>
        <end position="293"/>
    </location>
</feature>
<dbReference type="GO" id="GO:0006313">
    <property type="term" value="P:DNA transposition"/>
    <property type="evidence" value="ECO:0007669"/>
    <property type="project" value="InterPro"/>
</dbReference>
<evidence type="ECO:0000259" key="1">
    <source>
        <dbReference type="Pfam" id="PF01548"/>
    </source>
</evidence>
<dbReference type="InterPro" id="IPR047650">
    <property type="entry name" value="Transpos_IS110"/>
</dbReference>
<dbReference type="GO" id="GO:0004803">
    <property type="term" value="F:transposase activity"/>
    <property type="evidence" value="ECO:0007669"/>
    <property type="project" value="InterPro"/>
</dbReference>
<dbReference type="PATRIC" id="fig|317659.3.peg.123"/>
<evidence type="ECO:0000259" key="2">
    <source>
        <dbReference type="Pfam" id="PF02371"/>
    </source>
</evidence>
<evidence type="ECO:0000313" key="3">
    <source>
        <dbReference type="EMBL" id="KPX00207.1"/>
    </source>
</evidence>
<dbReference type="PANTHER" id="PTHR33055">
    <property type="entry name" value="TRANSPOSASE FOR INSERTION SEQUENCE ELEMENT IS1111A"/>
    <property type="match status" value="1"/>
</dbReference>
<protein>
    <submittedName>
        <fullName evidence="3">ISPsy7, transposase</fullName>
    </submittedName>
</protein>
<keyword evidence="4" id="KW-1185">Reference proteome</keyword>
<dbReference type="PANTHER" id="PTHR33055:SF3">
    <property type="entry name" value="PUTATIVE TRANSPOSASE FOR IS117-RELATED"/>
    <property type="match status" value="1"/>
</dbReference>
<dbReference type="AlphaFoldDB" id="A0A0N8R7A0"/>
<evidence type="ECO:0000313" key="4">
    <source>
        <dbReference type="Proteomes" id="UP000051335"/>
    </source>
</evidence>
<dbReference type="RefSeq" id="WP_046236539.1">
    <property type="nucleotide sequence ID" value="NZ_LJQC01000456.1"/>
</dbReference>
<organism evidence="3 4">
    <name type="scientific">Pseudomonas syringae pv. coryli</name>
    <dbReference type="NCBI Taxonomy" id="317659"/>
    <lineage>
        <taxon>Bacteria</taxon>
        <taxon>Pseudomonadati</taxon>
        <taxon>Pseudomonadota</taxon>
        <taxon>Gammaproteobacteria</taxon>
        <taxon>Pseudomonadales</taxon>
        <taxon>Pseudomonadaceae</taxon>
        <taxon>Pseudomonas</taxon>
    </lineage>
</organism>
<accession>A0A0N8R7A0</accession>
<gene>
    <name evidence="3" type="ORF">ALO75_00062</name>
</gene>
<name>A0A0N8R7A0_9PSED</name>
<dbReference type="InterPro" id="IPR002525">
    <property type="entry name" value="Transp_IS110-like_N"/>
</dbReference>
<comment type="caution">
    <text evidence="3">The sequence shown here is derived from an EMBL/GenBank/DDBJ whole genome shotgun (WGS) entry which is preliminary data.</text>
</comment>
<reference evidence="3 4" key="1">
    <citation type="submission" date="2015-09" db="EMBL/GenBank/DDBJ databases">
        <title>Genome announcement of multiple Pseudomonas syringae strains.</title>
        <authorList>
            <person name="Thakur S."/>
            <person name="Wang P.W."/>
            <person name="Gong Y."/>
            <person name="Weir B.S."/>
            <person name="Guttman D.S."/>
        </authorList>
    </citation>
    <scope>NUCLEOTIDE SEQUENCE [LARGE SCALE GENOMIC DNA]</scope>
    <source>
        <strain evidence="3 4">ICMP17001</strain>
    </source>
</reference>
<dbReference type="EMBL" id="LJQC01000456">
    <property type="protein sequence ID" value="KPX00207.1"/>
    <property type="molecule type" value="Genomic_DNA"/>
</dbReference>
<sequence>MKNGLKLLGIDIGKNSFHLIGHDAGGHQVLRKCFNRNRFLQFAAQIEPCSIAMESCGGSHWLARKLASLGHRVKLIAPQHVKPYVTGNKNDFIDAEAICEAASRPRTHYVAVKTVEQQVLSVQHRLRESLVCHRTEAINRVHGFLLEFGVALPATKAAIAKVPELIDDSRSDLPLQFKRVMEHLLEDIHRLDTEIKACDAQIKQQLAQDDAGTRLMTIPGIGPITASAFVADLGDASNFRASRDLSAFLGLVPRQFSTGGRPVLLGISKRGDRHLRTLLVQGSRALMIRIERRDDALGQWVRDLLARKHPNKVACALANKLARIVWAVLRRGSTYNASMI</sequence>
<dbReference type="Proteomes" id="UP000051335">
    <property type="component" value="Unassembled WGS sequence"/>
</dbReference>
<feature type="domain" description="Transposase IS110-like N-terminal" evidence="1">
    <location>
        <begin position="8"/>
        <end position="147"/>
    </location>
</feature>
<dbReference type="InterPro" id="IPR003346">
    <property type="entry name" value="Transposase_20"/>
</dbReference>
<dbReference type="Pfam" id="PF02371">
    <property type="entry name" value="Transposase_20"/>
    <property type="match status" value="1"/>
</dbReference>
<dbReference type="Pfam" id="PF01548">
    <property type="entry name" value="DEDD_Tnp_IS110"/>
    <property type="match status" value="1"/>
</dbReference>
<dbReference type="GO" id="GO:0003677">
    <property type="term" value="F:DNA binding"/>
    <property type="evidence" value="ECO:0007669"/>
    <property type="project" value="InterPro"/>
</dbReference>